<reference evidence="6 9" key="1">
    <citation type="submission" date="2016-07" db="EMBL/GenBank/DDBJ databases">
        <title>Characterization of isolates of Eisenbergiella tayi derived from blood cultures, using whole genome sequencing.</title>
        <authorList>
            <person name="Burdz T."/>
            <person name="Wiebe D."/>
            <person name="Huynh C."/>
            <person name="Bernard K."/>
        </authorList>
    </citation>
    <scope>NUCLEOTIDE SEQUENCE [LARGE SCALE GENOMIC DNA]</scope>
    <source>
        <strain evidence="2 6">NML 110608</strain>
        <strain evidence="3 9">NML 120489</strain>
    </source>
</reference>
<feature type="region of interest" description="Disordered" evidence="1">
    <location>
        <begin position="1"/>
        <end position="59"/>
    </location>
</feature>
<reference evidence="5 8" key="2">
    <citation type="submission" date="2016-08" db="EMBL/GenBank/DDBJ databases">
        <title>Characterization of Isolates of Eisenbergiella tayi Derived from Blood Cultures, Using Whole Genome Sequencing.</title>
        <authorList>
            <person name="Bernier A.-M."/>
            <person name="Burdz T."/>
            <person name="Wiebe D."/>
            <person name="Bernard K."/>
        </authorList>
    </citation>
    <scope>NUCLEOTIDE SEQUENCE [LARGE SCALE GENOMIC DNA]</scope>
    <source>
        <strain evidence="5 8">NML120146</strain>
    </source>
</reference>
<evidence type="ECO:0000313" key="8">
    <source>
        <dbReference type="Proteomes" id="UP000094869"/>
    </source>
</evidence>
<accession>A0A1E3U9Q0</accession>
<dbReference type="RefSeq" id="WP_044964049.1">
    <property type="nucleotide sequence ID" value="NZ_BAABXS010000001.1"/>
</dbReference>
<comment type="caution">
    <text evidence="4">The sequence shown here is derived from an EMBL/GenBank/DDBJ whole genome shotgun (WGS) entry which is preliminary data.</text>
</comment>
<dbReference type="AlphaFoldDB" id="A0A1E3U9Q0"/>
<dbReference type="OrthoDB" id="2061618at2"/>
<dbReference type="EMBL" id="MEHA01000029">
    <property type="protein sequence ID" value="ODR44609.1"/>
    <property type="molecule type" value="Genomic_DNA"/>
</dbReference>
<evidence type="ECO:0000313" key="3">
    <source>
        <dbReference type="EMBL" id="ODM12443.1"/>
    </source>
</evidence>
<dbReference type="Proteomes" id="UP000095003">
    <property type="component" value="Unassembled WGS sequence"/>
</dbReference>
<evidence type="ECO:0000313" key="2">
    <source>
        <dbReference type="EMBL" id="ODM01907.1"/>
    </source>
</evidence>
<dbReference type="Proteomes" id="UP000094869">
    <property type="component" value="Unassembled WGS sequence"/>
</dbReference>
<sequence length="59" mass="6579">MKKAKDDKRLQTIPEGSYEAGAMNRELRKNNSREVNDLTTDAQGNGYPVPGNKKDGQSR</sequence>
<proteinExistence type="predicted"/>
<keyword evidence="8" id="KW-1185">Reference proteome</keyword>
<gene>
    <name evidence="3" type="ORF">BEH84_00157</name>
    <name evidence="4" type="ORF">BEI59_27840</name>
    <name evidence="2" type="ORF">BEI61_05906</name>
    <name evidence="5" type="ORF">BEI63_02775</name>
</gene>
<evidence type="ECO:0000313" key="4">
    <source>
        <dbReference type="EMBL" id="ODR44609.1"/>
    </source>
</evidence>
<reference evidence="4 7" key="3">
    <citation type="submission" date="2016-08" db="EMBL/GenBank/DDBJ databases">
        <authorList>
            <person name="Seilhamer J.J."/>
        </authorList>
    </citation>
    <scope>NUCLEOTIDE SEQUENCE [LARGE SCALE GENOMIC DNA]</scope>
    <source>
        <strain evidence="4 7">NML150140-1</strain>
    </source>
</reference>
<name>A0A1E3U9Q0_9FIRM</name>
<evidence type="ECO:0000256" key="1">
    <source>
        <dbReference type="SAM" id="MobiDB-lite"/>
    </source>
</evidence>
<dbReference type="Proteomes" id="UP000094271">
    <property type="component" value="Unassembled WGS sequence"/>
</dbReference>
<organism evidence="4 7">
    <name type="scientific">Eisenbergiella tayi</name>
    <dbReference type="NCBI Taxonomy" id="1432052"/>
    <lineage>
        <taxon>Bacteria</taxon>
        <taxon>Bacillati</taxon>
        <taxon>Bacillota</taxon>
        <taxon>Clostridia</taxon>
        <taxon>Lachnospirales</taxon>
        <taxon>Lachnospiraceae</taxon>
        <taxon>Eisenbergiella</taxon>
    </lineage>
</organism>
<dbReference type="EMBL" id="MCGI01000001">
    <property type="protein sequence ID" value="ODM12443.1"/>
    <property type="molecule type" value="Genomic_DNA"/>
</dbReference>
<feature type="compositionally biased region" description="Basic and acidic residues" evidence="1">
    <location>
        <begin position="1"/>
        <end position="10"/>
    </location>
</feature>
<dbReference type="GeneID" id="93304932"/>
<dbReference type="EMBL" id="MEHD01000008">
    <property type="protein sequence ID" value="ODR61036.1"/>
    <property type="molecule type" value="Genomic_DNA"/>
</dbReference>
<protein>
    <submittedName>
        <fullName evidence="4">Uncharacterized protein</fullName>
    </submittedName>
</protein>
<evidence type="ECO:0000313" key="9">
    <source>
        <dbReference type="Proteomes" id="UP000095003"/>
    </source>
</evidence>
<evidence type="ECO:0000313" key="6">
    <source>
        <dbReference type="Proteomes" id="UP000094067"/>
    </source>
</evidence>
<dbReference type="EMBL" id="MCGH01000005">
    <property type="protein sequence ID" value="ODM01907.1"/>
    <property type="molecule type" value="Genomic_DNA"/>
</dbReference>
<dbReference type="PATRIC" id="fig|1432052.3.peg.158"/>
<evidence type="ECO:0000313" key="7">
    <source>
        <dbReference type="Proteomes" id="UP000094271"/>
    </source>
</evidence>
<dbReference type="Proteomes" id="UP000094067">
    <property type="component" value="Unassembled WGS sequence"/>
</dbReference>
<evidence type="ECO:0000313" key="5">
    <source>
        <dbReference type="EMBL" id="ODR61036.1"/>
    </source>
</evidence>
<feature type="compositionally biased region" description="Basic and acidic residues" evidence="1">
    <location>
        <begin position="25"/>
        <end position="36"/>
    </location>
</feature>